<protein>
    <recommendedName>
        <fullName evidence="4">Tim44-like domain-containing protein</fullName>
    </recommendedName>
</protein>
<evidence type="ECO:0000256" key="1">
    <source>
        <dbReference type="SAM" id="MobiDB-lite"/>
    </source>
</evidence>
<dbReference type="Proteomes" id="UP000799779">
    <property type="component" value="Unassembled WGS sequence"/>
</dbReference>
<dbReference type="AlphaFoldDB" id="A0A6A5WKW5"/>
<feature type="region of interest" description="Disordered" evidence="1">
    <location>
        <begin position="264"/>
        <end position="285"/>
    </location>
</feature>
<sequence length="363" mass="41321">MSTRTPIRIMRPLQRQCLFQRSRSSPINHYPIRAFSNTGLRAGLSGTDPTYEKKGEKILRRAEKSPDTVRTEDTLEGGDRRIGDDLGLFSGTFVRGPLIGYVKLLGRPKDLWVVLKAYTTARVASVFEFWRWRNRIKTTYPPGKRVKPKMDKKGARIHALEYHRAILEAFANNKPAIIKKYALSGLTDHLTKRLEARPATTKLEWELLKYKHFLGISSSWFDPISFRVVSWRAQEIPLEHITETGLIQVIVRIKSRQRLTAKFKTPDAPATAGRSKSKSKAGKPETVAMEFDNGGAEADKFEKIQTKVEHVVMQKRMLRGKEEDWRVWGFVEPSTLESVLADKAKRAEFEAYQAGNAVVPGLD</sequence>
<accession>A0A6A5WKW5</accession>
<evidence type="ECO:0000313" key="3">
    <source>
        <dbReference type="Proteomes" id="UP000799779"/>
    </source>
</evidence>
<evidence type="ECO:0008006" key="4">
    <source>
        <dbReference type="Google" id="ProtNLM"/>
    </source>
</evidence>
<dbReference type="EMBL" id="ML977587">
    <property type="protein sequence ID" value="KAF2000791.1"/>
    <property type="molecule type" value="Genomic_DNA"/>
</dbReference>
<organism evidence="2 3">
    <name type="scientific">Amniculicola lignicola CBS 123094</name>
    <dbReference type="NCBI Taxonomy" id="1392246"/>
    <lineage>
        <taxon>Eukaryota</taxon>
        <taxon>Fungi</taxon>
        <taxon>Dikarya</taxon>
        <taxon>Ascomycota</taxon>
        <taxon>Pezizomycotina</taxon>
        <taxon>Dothideomycetes</taxon>
        <taxon>Pleosporomycetidae</taxon>
        <taxon>Pleosporales</taxon>
        <taxon>Amniculicolaceae</taxon>
        <taxon>Amniculicola</taxon>
    </lineage>
</organism>
<dbReference type="Gene3D" id="3.10.450.240">
    <property type="match status" value="1"/>
</dbReference>
<evidence type="ECO:0000313" key="2">
    <source>
        <dbReference type="EMBL" id="KAF2000791.1"/>
    </source>
</evidence>
<proteinExistence type="predicted"/>
<gene>
    <name evidence="2" type="ORF">P154DRAFT_195108</name>
</gene>
<name>A0A6A5WKW5_9PLEO</name>
<dbReference type="OrthoDB" id="19619at2759"/>
<reference evidence="2" key="1">
    <citation type="journal article" date="2020" name="Stud. Mycol.">
        <title>101 Dothideomycetes genomes: a test case for predicting lifestyles and emergence of pathogens.</title>
        <authorList>
            <person name="Haridas S."/>
            <person name="Albert R."/>
            <person name="Binder M."/>
            <person name="Bloem J."/>
            <person name="Labutti K."/>
            <person name="Salamov A."/>
            <person name="Andreopoulos B."/>
            <person name="Baker S."/>
            <person name="Barry K."/>
            <person name="Bills G."/>
            <person name="Bluhm B."/>
            <person name="Cannon C."/>
            <person name="Castanera R."/>
            <person name="Culley D."/>
            <person name="Daum C."/>
            <person name="Ezra D."/>
            <person name="Gonzalez J."/>
            <person name="Henrissat B."/>
            <person name="Kuo A."/>
            <person name="Liang C."/>
            <person name="Lipzen A."/>
            <person name="Lutzoni F."/>
            <person name="Magnuson J."/>
            <person name="Mondo S."/>
            <person name="Nolan M."/>
            <person name="Ohm R."/>
            <person name="Pangilinan J."/>
            <person name="Park H.-J."/>
            <person name="Ramirez L."/>
            <person name="Alfaro M."/>
            <person name="Sun H."/>
            <person name="Tritt A."/>
            <person name="Yoshinaga Y."/>
            <person name="Zwiers L.-H."/>
            <person name="Turgeon B."/>
            <person name="Goodwin S."/>
            <person name="Spatafora J."/>
            <person name="Crous P."/>
            <person name="Grigoriev I."/>
        </authorList>
    </citation>
    <scope>NUCLEOTIDE SEQUENCE</scope>
    <source>
        <strain evidence="2">CBS 123094</strain>
    </source>
</reference>
<keyword evidence="3" id="KW-1185">Reference proteome</keyword>